<organism evidence="1 2">
    <name type="scientific">Megaselia scalaris</name>
    <name type="common">Humpbacked fly</name>
    <name type="synonym">Phora scalaris</name>
    <dbReference type="NCBI Taxonomy" id="36166"/>
    <lineage>
        <taxon>Eukaryota</taxon>
        <taxon>Metazoa</taxon>
        <taxon>Ecdysozoa</taxon>
        <taxon>Arthropoda</taxon>
        <taxon>Hexapoda</taxon>
        <taxon>Insecta</taxon>
        <taxon>Pterygota</taxon>
        <taxon>Neoptera</taxon>
        <taxon>Endopterygota</taxon>
        <taxon>Diptera</taxon>
        <taxon>Brachycera</taxon>
        <taxon>Muscomorpha</taxon>
        <taxon>Platypezoidea</taxon>
        <taxon>Phoridae</taxon>
        <taxon>Megaseliini</taxon>
        <taxon>Megaselia</taxon>
    </lineage>
</organism>
<dbReference type="HOGENOM" id="CLU_2870161_0_0_1"/>
<accession>T1GHW8</accession>
<dbReference type="AlphaFoldDB" id="T1GHW8"/>
<sequence>MLSKGQQQHLTQSSWFLAVDSHEGILSFIASSSTKSTHLATYSTYSLYAGIIDLFGSSIIVHPF</sequence>
<reference evidence="1" key="2">
    <citation type="submission" date="2015-06" db="UniProtKB">
        <authorList>
            <consortium name="EnsemblMetazoa"/>
        </authorList>
    </citation>
    <scope>IDENTIFICATION</scope>
</reference>
<dbReference type="Proteomes" id="UP000015102">
    <property type="component" value="Unassembled WGS sequence"/>
</dbReference>
<evidence type="ECO:0000313" key="2">
    <source>
        <dbReference type="Proteomes" id="UP000015102"/>
    </source>
</evidence>
<dbReference type="EMBL" id="CAQQ02111281">
    <property type="status" value="NOT_ANNOTATED_CDS"/>
    <property type="molecule type" value="Genomic_DNA"/>
</dbReference>
<reference evidence="2" key="1">
    <citation type="submission" date="2013-02" db="EMBL/GenBank/DDBJ databases">
        <authorList>
            <person name="Hughes D."/>
        </authorList>
    </citation>
    <scope>NUCLEOTIDE SEQUENCE</scope>
    <source>
        <strain>Durham</strain>
        <strain evidence="2">NC isolate 2 -- Noor lab</strain>
    </source>
</reference>
<protein>
    <submittedName>
        <fullName evidence="1">Uncharacterized protein</fullName>
    </submittedName>
</protein>
<name>T1GHW8_MEGSC</name>
<proteinExistence type="predicted"/>
<evidence type="ECO:0000313" key="1">
    <source>
        <dbReference type="EnsemblMetazoa" id="MESCA003031-PA"/>
    </source>
</evidence>
<dbReference type="EnsemblMetazoa" id="MESCA003031-RA">
    <property type="protein sequence ID" value="MESCA003031-PA"/>
    <property type="gene ID" value="MESCA003031"/>
</dbReference>
<keyword evidence="2" id="KW-1185">Reference proteome</keyword>